<evidence type="ECO:0000256" key="2">
    <source>
        <dbReference type="ARBA" id="ARBA00022759"/>
    </source>
</evidence>
<keyword evidence="6 8" id="KW-0234">DNA repair</keyword>
<dbReference type="CDD" id="cd10455">
    <property type="entry name" value="GIY-YIG_SLX1"/>
    <property type="match status" value="1"/>
</dbReference>
<feature type="region of interest" description="Disordered" evidence="9">
    <location>
        <begin position="547"/>
        <end position="629"/>
    </location>
</feature>
<dbReference type="GO" id="GO:0017108">
    <property type="term" value="F:5'-flap endonuclease activity"/>
    <property type="evidence" value="ECO:0007669"/>
    <property type="project" value="InterPro"/>
</dbReference>
<keyword evidence="1 8" id="KW-0540">Nuclease</keyword>
<evidence type="ECO:0000256" key="7">
    <source>
        <dbReference type="ARBA" id="ARBA00023242"/>
    </source>
</evidence>
<dbReference type="InterPro" id="IPR035901">
    <property type="entry name" value="GIY-YIG_endonuc_sf"/>
</dbReference>
<dbReference type="Pfam" id="PF01541">
    <property type="entry name" value="GIY-YIG"/>
    <property type="match status" value="1"/>
</dbReference>
<comment type="cofactor">
    <cofactor evidence="8">
        <name>a divalent metal cation</name>
        <dbReference type="ChEBI" id="CHEBI:60240"/>
    </cofactor>
</comment>
<feature type="compositionally biased region" description="Polar residues" evidence="9">
    <location>
        <begin position="270"/>
        <end position="279"/>
    </location>
</feature>
<evidence type="ECO:0000256" key="4">
    <source>
        <dbReference type="ARBA" id="ARBA00022801"/>
    </source>
</evidence>
<comment type="similarity">
    <text evidence="8">Belongs to the SLX1 family.</text>
</comment>
<dbReference type="PANTHER" id="PTHR20208:SF10">
    <property type="entry name" value="STRUCTURE-SPECIFIC ENDONUCLEASE SUBUNIT SLX1"/>
    <property type="match status" value="1"/>
</dbReference>
<reference evidence="11" key="1">
    <citation type="submission" date="2016-04" db="EMBL/GenBank/DDBJ databases">
        <authorList>
            <person name="Nguyen H.D."/>
            <person name="Samba Siva P."/>
            <person name="Cullis J."/>
            <person name="Levesque C.A."/>
            <person name="Hambleton S."/>
        </authorList>
    </citation>
    <scope>NUCLEOTIDE SEQUENCE</scope>
    <source>
        <strain evidence="11">DAOMC 236416</strain>
    </source>
</reference>
<sequence length="629" mass="69899">MVRATVSAGAHTLPSFYACYLLRSYAGRKQSGVATTSVYVGSTPNPPRRLKQHNGVLALGGAKRTRRGRPWRMDVLVHGFPSRLSALMFEWAWQHPHLSRTLRHIPPHPQAGSPLFPPVRGRKNRSAAPFSSALFRILVLRALLQSEPFSAWTLKLTFLAEWAAFAWKRLDVQAAWTTATETVNKTTTAGPSQIRTSSRSRVLPPAALTPAPTCSFKGVDGSAVPLLQLFQNDDLGELQRPDLKKIPKTEAQKEEKTLRNRSRQKGSLLAQGSSSSTPSARWGERFTDLGADQAHLASTTLNVSWEELERDFPLESTTQDPPITAAAKGKRRVKENAEFDDADVSDAQWAHLQQTLEAYSQASSSSKVSWDAFLSEITQRARASTATLLDVDENDNVGEDEDEDDIVHEVVPDLPQAPSQIRMKCDRCQKDVDLLDHLSYVLCPSTHSQQPKASCTQVFHIQCLASTFLAQEEKYRGQSEKSQTASFLDPSSTASSSERKLYVLPTFGRCPSQKCQSSAHSSLDKEADGMTTWSSVVRGMYRLRERAEKEGRKMATLEDRHAEKERKKKELEKEKRLASPDAEEDDRASKTTQRGRKKAIGTATASSSARGRKKKAPKVDEEDDNPFSE</sequence>
<keyword evidence="5 8" id="KW-0233">DNA recombination</keyword>
<evidence type="ECO:0000313" key="11">
    <source>
        <dbReference type="EMBL" id="KAE8251533.1"/>
    </source>
</evidence>
<feature type="compositionally biased region" description="Basic and acidic residues" evidence="9">
    <location>
        <begin position="240"/>
        <end position="258"/>
    </location>
</feature>
<dbReference type="AlphaFoldDB" id="A0A177TL21"/>
<feature type="compositionally biased region" description="Acidic residues" evidence="9">
    <location>
        <begin position="620"/>
        <end position="629"/>
    </location>
</feature>
<dbReference type="InterPro" id="IPR013083">
    <property type="entry name" value="Znf_RING/FYVE/PHD"/>
</dbReference>
<keyword evidence="2 8" id="KW-0255">Endonuclease</keyword>
<dbReference type="InterPro" id="IPR000305">
    <property type="entry name" value="GIY-YIG_endonuc"/>
</dbReference>
<comment type="caution">
    <text evidence="11">The sequence shown here is derived from an EMBL/GenBank/DDBJ whole genome shotgun (WGS) entry which is preliminary data.</text>
</comment>
<dbReference type="Gene3D" id="3.30.40.10">
    <property type="entry name" value="Zinc/RING finger domain, C3HC4 (zinc finger)"/>
    <property type="match status" value="1"/>
</dbReference>
<evidence type="ECO:0000256" key="3">
    <source>
        <dbReference type="ARBA" id="ARBA00022763"/>
    </source>
</evidence>
<evidence type="ECO:0000256" key="8">
    <source>
        <dbReference type="HAMAP-Rule" id="MF_03100"/>
    </source>
</evidence>
<dbReference type="InterPro" id="IPR050381">
    <property type="entry name" value="SLX1_endonuclease"/>
</dbReference>
<evidence type="ECO:0000256" key="1">
    <source>
        <dbReference type="ARBA" id="ARBA00022722"/>
    </source>
</evidence>
<dbReference type="PROSITE" id="PS51257">
    <property type="entry name" value="PROKAR_LIPOPROTEIN"/>
    <property type="match status" value="1"/>
</dbReference>
<dbReference type="Proteomes" id="UP000077521">
    <property type="component" value="Unassembled WGS sequence"/>
</dbReference>
<keyword evidence="3 8" id="KW-0227">DNA damage</keyword>
<dbReference type="Gene3D" id="3.40.1440.10">
    <property type="entry name" value="GIY-YIG endonuclease"/>
    <property type="match status" value="1"/>
</dbReference>
<accession>A0A177TL21</accession>
<keyword evidence="12" id="KW-1185">Reference proteome</keyword>
<evidence type="ECO:0000256" key="5">
    <source>
        <dbReference type="ARBA" id="ARBA00023172"/>
    </source>
</evidence>
<feature type="compositionally biased region" description="Basic and acidic residues" evidence="9">
    <location>
        <begin position="547"/>
        <end position="578"/>
    </location>
</feature>
<dbReference type="GO" id="GO:0000724">
    <property type="term" value="P:double-strand break repair via homologous recombination"/>
    <property type="evidence" value="ECO:0007669"/>
    <property type="project" value="TreeGrafter"/>
</dbReference>
<comment type="function">
    <text evidence="8">Catalytic subunit of the SLX1-SLX4 structure-specific endonuclease that resolves DNA secondary structures generated during DNA repair and recombination. Has endonuclease activity towards branched DNA substrates, introducing single-strand cuts in duplex DNA close to junctions with ss-DNA.</text>
</comment>
<organism evidence="11 12">
    <name type="scientific">Tilletia indica</name>
    <dbReference type="NCBI Taxonomy" id="43049"/>
    <lineage>
        <taxon>Eukaryota</taxon>
        <taxon>Fungi</taxon>
        <taxon>Dikarya</taxon>
        <taxon>Basidiomycota</taxon>
        <taxon>Ustilaginomycotina</taxon>
        <taxon>Exobasidiomycetes</taxon>
        <taxon>Tilletiales</taxon>
        <taxon>Tilletiaceae</taxon>
        <taxon>Tilletia</taxon>
    </lineage>
</organism>
<dbReference type="HAMAP" id="MF_03100">
    <property type="entry name" value="Endonuc_su_Slx1"/>
    <property type="match status" value="1"/>
</dbReference>
<dbReference type="PROSITE" id="PS50164">
    <property type="entry name" value="GIY_YIG"/>
    <property type="match status" value="1"/>
</dbReference>
<keyword evidence="4 8" id="KW-0378">Hydrolase</keyword>
<comment type="subcellular location">
    <subcellularLocation>
        <location evidence="8">Nucleus</location>
    </subcellularLocation>
</comment>
<feature type="domain" description="GIY-YIG" evidence="10">
    <location>
        <begin position="15"/>
        <end position="103"/>
    </location>
</feature>
<proteinExistence type="inferred from homology"/>
<evidence type="ECO:0000256" key="6">
    <source>
        <dbReference type="ARBA" id="ARBA00023204"/>
    </source>
</evidence>
<comment type="subunit">
    <text evidence="8">Forms a heterodimer with SLX4.</text>
</comment>
<dbReference type="PANTHER" id="PTHR20208">
    <property type="entry name" value="STRUCTURE-SPECIFIC ENDONUCLEASE SUBUNIT SLX1"/>
    <property type="match status" value="1"/>
</dbReference>
<reference evidence="11" key="2">
    <citation type="journal article" date="2019" name="IMA Fungus">
        <title>Genome sequencing and comparison of five Tilletia species to identify candidate genes for the detection of regulated species infecting wheat.</title>
        <authorList>
            <person name="Nguyen H.D.T."/>
            <person name="Sultana T."/>
            <person name="Kesanakurti P."/>
            <person name="Hambleton S."/>
        </authorList>
    </citation>
    <scope>NUCLEOTIDE SEQUENCE</scope>
    <source>
        <strain evidence="11">DAOMC 236416</strain>
    </source>
</reference>
<evidence type="ECO:0000313" key="12">
    <source>
        <dbReference type="Proteomes" id="UP000077521"/>
    </source>
</evidence>
<comment type="caution">
    <text evidence="8">Lacks conserved residue(s) required for the propagation of feature annotation.</text>
</comment>
<dbReference type="InterPro" id="IPR027520">
    <property type="entry name" value="Slx1"/>
</dbReference>
<evidence type="ECO:0000256" key="9">
    <source>
        <dbReference type="SAM" id="MobiDB-lite"/>
    </source>
</evidence>
<dbReference type="EMBL" id="LWDF02000242">
    <property type="protein sequence ID" value="KAE8251533.1"/>
    <property type="molecule type" value="Genomic_DNA"/>
</dbReference>
<protein>
    <recommendedName>
        <fullName evidence="10">GIY-YIG domain-containing protein</fullName>
    </recommendedName>
</protein>
<dbReference type="GO" id="GO:0033557">
    <property type="term" value="C:Slx1-Slx4 complex"/>
    <property type="evidence" value="ECO:0007669"/>
    <property type="project" value="UniProtKB-UniRule"/>
</dbReference>
<gene>
    <name evidence="11" type="ORF">A4X13_0g3951</name>
</gene>
<dbReference type="GO" id="GO:0008821">
    <property type="term" value="F:crossover junction DNA endonuclease activity"/>
    <property type="evidence" value="ECO:0007669"/>
    <property type="project" value="TreeGrafter"/>
</dbReference>
<keyword evidence="7 8" id="KW-0539">Nucleus</keyword>
<feature type="region of interest" description="Disordered" evidence="9">
    <location>
        <begin position="240"/>
        <end position="283"/>
    </location>
</feature>
<name>A0A177TL21_9BASI</name>
<evidence type="ECO:0000259" key="10">
    <source>
        <dbReference type="PROSITE" id="PS50164"/>
    </source>
</evidence>